<feature type="domain" description="HTH cro/C1-type" evidence="2">
    <location>
        <begin position="84"/>
        <end position="138"/>
    </location>
</feature>
<dbReference type="InterPro" id="IPR001387">
    <property type="entry name" value="Cro/C1-type_HTH"/>
</dbReference>
<keyword evidence="1" id="KW-0238">DNA-binding</keyword>
<evidence type="ECO:0000259" key="2">
    <source>
        <dbReference type="PROSITE" id="PS50943"/>
    </source>
</evidence>
<proteinExistence type="predicted"/>
<feature type="domain" description="HTH cro/C1-type" evidence="2">
    <location>
        <begin position="10"/>
        <end position="64"/>
    </location>
</feature>
<dbReference type="SMART" id="SM00530">
    <property type="entry name" value="HTH_XRE"/>
    <property type="match status" value="2"/>
</dbReference>
<dbReference type="PROSITE" id="PS50943">
    <property type="entry name" value="HTH_CROC1"/>
    <property type="match status" value="2"/>
</dbReference>
<name>A0A9J6QMG6_9FIRM</name>
<dbReference type="AlphaFoldDB" id="A0A9J6QMG6"/>
<dbReference type="PANTHER" id="PTHR46558:SF11">
    <property type="entry name" value="HTH-TYPE TRANSCRIPTIONAL REGULATOR XRE"/>
    <property type="match status" value="1"/>
</dbReference>
<evidence type="ECO:0000313" key="3">
    <source>
        <dbReference type="EMBL" id="MCU7377106.1"/>
    </source>
</evidence>
<reference evidence="3" key="1">
    <citation type="submission" date="2022-09" db="EMBL/GenBank/DDBJ databases">
        <title>Culturomic study of gut microbiota in children with autism spectrum disorder.</title>
        <authorList>
            <person name="Efimov B.A."/>
            <person name="Chaplin A.V."/>
            <person name="Sokolova S.R."/>
            <person name="Pikina A.P."/>
            <person name="Korzhanova M."/>
            <person name="Belova V."/>
            <person name="Korostin D."/>
        </authorList>
    </citation>
    <scope>NUCLEOTIDE SEQUENCE</scope>
    <source>
        <strain evidence="3">ASD5510</strain>
    </source>
</reference>
<dbReference type="CDD" id="cd00093">
    <property type="entry name" value="HTH_XRE"/>
    <property type="match status" value="2"/>
</dbReference>
<comment type="caution">
    <text evidence="3">The sequence shown here is derived from an EMBL/GenBank/DDBJ whole genome shotgun (WGS) entry which is preliminary data.</text>
</comment>
<protein>
    <submittedName>
        <fullName evidence="3">Helix-turn-helix domain-containing protein</fullName>
    </submittedName>
</protein>
<evidence type="ECO:0000313" key="4">
    <source>
        <dbReference type="Proteomes" id="UP001065549"/>
    </source>
</evidence>
<dbReference type="Proteomes" id="UP001065549">
    <property type="component" value="Unassembled WGS sequence"/>
</dbReference>
<dbReference type="PANTHER" id="PTHR46558">
    <property type="entry name" value="TRACRIPTIONAL REGULATORY PROTEIN-RELATED-RELATED"/>
    <property type="match status" value="1"/>
</dbReference>
<dbReference type="SUPFAM" id="SSF47413">
    <property type="entry name" value="lambda repressor-like DNA-binding domains"/>
    <property type="match status" value="2"/>
</dbReference>
<gene>
    <name evidence="3" type="ORF">OBO34_01925</name>
</gene>
<organism evidence="3 4">
    <name type="scientific">Hominibacterium faecale</name>
    <dbReference type="NCBI Taxonomy" id="2839743"/>
    <lineage>
        <taxon>Bacteria</taxon>
        <taxon>Bacillati</taxon>
        <taxon>Bacillota</taxon>
        <taxon>Clostridia</taxon>
        <taxon>Peptostreptococcales</taxon>
        <taxon>Anaerovoracaceae</taxon>
        <taxon>Hominibacterium</taxon>
    </lineage>
</organism>
<evidence type="ECO:0000256" key="1">
    <source>
        <dbReference type="ARBA" id="ARBA00023125"/>
    </source>
</evidence>
<dbReference type="Pfam" id="PF01381">
    <property type="entry name" value="HTH_3"/>
    <property type="match status" value="2"/>
</dbReference>
<dbReference type="GO" id="GO:0003677">
    <property type="term" value="F:DNA binding"/>
    <property type="evidence" value="ECO:0007669"/>
    <property type="project" value="UniProtKB-KW"/>
</dbReference>
<keyword evidence="4" id="KW-1185">Reference proteome</keyword>
<sequence>MQRNQFQKNLRKARQAAGLSGTKMAQLLNIPATTYRGYENSGRQPDFETLLKISDILGVPADTLIRDSSQGKSKNIRKTFSAKLKSAREKKGITQQALAEQIGISASTVGKWETGIIEPDLTDLFFLSHALDVSVDTLLGIDRKSADSILDIVHMLDRLDEHQLQTFRDFLETLVQK</sequence>
<dbReference type="EMBL" id="JAOSHN010000001">
    <property type="protein sequence ID" value="MCU7377106.1"/>
    <property type="molecule type" value="Genomic_DNA"/>
</dbReference>
<dbReference type="Gene3D" id="1.10.260.40">
    <property type="entry name" value="lambda repressor-like DNA-binding domains"/>
    <property type="match status" value="2"/>
</dbReference>
<dbReference type="RefSeq" id="WP_253020592.1">
    <property type="nucleotide sequence ID" value="NZ_JAJAGH010000005.1"/>
</dbReference>
<accession>A0A9J6QMG6</accession>
<dbReference type="InterPro" id="IPR010982">
    <property type="entry name" value="Lambda_DNA-bd_dom_sf"/>
</dbReference>